<dbReference type="HOGENOM" id="CLU_2468907_0_0_1"/>
<organism evidence="3">
    <name type="scientific">Coccidioides posadasii (strain RMSCC 757 / Silveira)</name>
    <name type="common">Valley fever fungus</name>
    <dbReference type="NCBI Taxonomy" id="443226"/>
    <lineage>
        <taxon>Eukaryota</taxon>
        <taxon>Fungi</taxon>
        <taxon>Dikarya</taxon>
        <taxon>Ascomycota</taxon>
        <taxon>Pezizomycotina</taxon>
        <taxon>Eurotiomycetes</taxon>
        <taxon>Eurotiomycetidae</taxon>
        <taxon>Onygenales</taxon>
        <taxon>Onygenaceae</taxon>
        <taxon>Coccidioides</taxon>
    </lineage>
</organism>
<protein>
    <submittedName>
        <fullName evidence="2">Uncharacterized protein</fullName>
    </submittedName>
</protein>
<gene>
    <name evidence="2" type="ORF">CPSG_09624</name>
</gene>
<reference evidence="3" key="1">
    <citation type="journal article" date="2010" name="Genome Res.">
        <title>Population genomic sequencing of Coccidioides fungi reveals recent hybridization and transposon control.</title>
        <authorList>
            <person name="Neafsey D.E."/>
            <person name="Barker B.M."/>
            <person name="Sharpton T.J."/>
            <person name="Stajich J.E."/>
            <person name="Park D.J."/>
            <person name="Whiston E."/>
            <person name="Hung C.-Y."/>
            <person name="McMahan C."/>
            <person name="White J."/>
            <person name="Sykes S."/>
            <person name="Heiman D."/>
            <person name="Young S."/>
            <person name="Zeng Q."/>
            <person name="Abouelleil A."/>
            <person name="Aftuck L."/>
            <person name="Bessette D."/>
            <person name="Brown A."/>
            <person name="FitzGerald M."/>
            <person name="Lui A."/>
            <person name="Macdonald J.P."/>
            <person name="Priest M."/>
            <person name="Orbach M.J."/>
            <person name="Galgiani J.N."/>
            <person name="Kirkland T.N."/>
            <person name="Cole G.T."/>
            <person name="Birren B.W."/>
            <person name="Henn M.R."/>
            <person name="Taylor J.W."/>
            <person name="Rounsley S.D."/>
        </authorList>
    </citation>
    <scope>NUCLEOTIDE SEQUENCE [LARGE SCALE GENOMIC DNA]</scope>
    <source>
        <strain evidence="3">RMSCC 757 / Silveira</strain>
    </source>
</reference>
<dbReference type="Proteomes" id="UP000002497">
    <property type="component" value="Unassembled WGS sequence"/>
</dbReference>
<evidence type="ECO:0000313" key="2">
    <source>
        <dbReference type="EMBL" id="EFW13757.1"/>
    </source>
</evidence>
<feature type="region of interest" description="Disordered" evidence="1">
    <location>
        <begin position="65"/>
        <end position="88"/>
    </location>
</feature>
<name>E9DIH5_COCPS</name>
<sequence>MSVHEIAKGLRVRKGATERSNSIPIPVLEVGGCSPLAFTLCPGGPINVGCIEGDLEDMDWAPETRLSETGVTRQHFSTSPDSSIGFQI</sequence>
<feature type="compositionally biased region" description="Polar residues" evidence="1">
    <location>
        <begin position="67"/>
        <end position="88"/>
    </location>
</feature>
<dbReference type="EMBL" id="GL636511">
    <property type="protein sequence ID" value="EFW13757.1"/>
    <property type="molecule type" value="Genomic_DNA"/>
</dbReference>
<accession>E9DIH5</accession>
<keyword evidence="3" id="KW-1185">Reference proteome</keyword>
<reference evidence="3" key="2">
    <citation type="submission" date="2010-03" db="EMBL/GenBank/DDBJ databases">
        <title>The genome sequence of Coccidioides posadasii strain Silveira.</title>
        <authorList>
            <consortium name="The Broad Institute Genome Sequencing Center for Infectious Disease"/>
            <person name="Neafsey D."/>
            <person name="Orbach M."/>
            <person name="Henn M.R."/>
            <person name="Cole G.T."/>
            <person name="Galgiani J."/>
            <person name="Gardner M.J."/>
            <person name="Kirkland T.N."/>
            <person name="Taylor J.W."/>
            <person name="Young S.K."/>
            <person name="Zeng Q."/>
            <person name="Koehrsen M."/>
            <person name="Alvarado L."/>
            <person name="Berlin A."/>
            <person name="Borenstein D."/>
            <person name="Chapman S.B."/>
            <person name="Chen Z."/>
            <person name="Engels R."/>
            <person name="Freedman E."/>
            <person name="Gellesch M."/>
            <person name="Goldberg J."/>
            <person name="Griggs A."/>
            <person name="Gujja S."/>
            <person name="Heilman E."/>
            <person name="Heiman D."/>
            <person name="Howarth C."/>
            <person name="Jen D."/>
            <person name="Larson L."/>
            <person name="Mehta T."/>
            <person name="Neiman D."/>
            <person name="Park D."/>
            <person name="Pearson M."/>
            <person name="Richards J."/>
            <person name="Roberts A."/>
            <person name="Saif S."/>
            <person name="Shea T."/>
            <person name="Shenoy N."/>
            <person name="Sisk P."/>
            <person name="Stolte C."/>
            <person name="Sykes S."/>
            <person name="Walk T."/>
            <person name="White J."/>
            <person name="Yandava C."/>
            <person name="Haas B."/>
            <person name="Nusbaum C."/>
            <person name="Birren B."/>
        </authorList>
    </citation>
    <scope>NUCLEOTIDE SEQUENCE [LARGE SCALE GENOMIC DNA]</scope>
    <source>
        <strain evidence="3">RMSCC 757 / Silveira</strain>
    </source>
</reference>
<dbReference type="VEuPathDB" id="FungiDB:CPSG_09624"/>
<evidence type="ECO:0000313" key="3">
    <source>
        <dbReference type="Proteomes" id="UP000002497"/>
    </source>
</evidence>
<evidence type="ECO:0000256" key="1">
    <source>
        <dbReference type="SAM" id="MobiDB-lite"/>
    </source>
</evidence>
<proteinExistence type="predicted"/>
<dbReference type="AlphaFoldDB" id="E9DIH5"/>